<sequence length="301" mass="32878">MRYAIGIDIGGTKIASGIVNEHGDLIQKEVVRSDTSDKEQMFSQVITCVQTLMNHSSIPLSDIFGIGAGIPGKVDRENGIAVFQNNLPWRDFPFTKRISEALGVNRIVIDNDVDMAAFAEWKKAELTETDLFTYITISTGIACSIIQGGEIIRGAGFAGELGLIPITLKNKGTYMERLESIASGPAIAKRGQDLFKDSYITSADVLSAYHKGDAQAEIIIQDLVSSLTQGLYVITSLLDPHKIVFGGSVAVHNPQLLQLVKEELACYLLKEQLHILDHMEFSHFNHDQGILGSGLKVFNSN</sequence>
<dbReference type="STRING" id="1462526.BN990_00933"/>
<dbReference type="InterPro" id="IPR043129">
    <property type="entry name" value="ATPase_NBD"/>
</dbReference>
<comment type="caution">
    <text evidence="2">The sequence shown here is derived from an EMBL/GenBank/DDBJ whole genome shotgun (WGS) entry which is preliminary data.</text>
</comment>
<dbReference type="SUPFAM" id="SSF53067">
    <property type="entry name" value="Actin-like ATPase domain"/>
    <property type="match status" value="1"/>
</dbReference>
<dbReference type="eggNOG" id="COG1940">
    <property type="taxonomic scope" value="Bacteria"/>
</dbReference>
<dbReference type="Gene3D" id="3.30.420.40">
    <property type="match status" value="2"/>
</dbReference>
<dbReference type="OrthoDB" id="9795247at2"/>
<reference evidence="3" key="2">
    <citation type="submission" date="2014-05" db="EMBL/GenBank/DDBJ databases">
        <title>Draft genome sequence of Virgibacillus massiliensis Vm-5.</title>
        <authorList>
            <person name="Khelaifia S."/>
            <person name="Croce O."/>
            <person name="Lagier J.C."/>
            <person name="Raoult D."/>
        </authorList>
    </citation>
    <scope>NUCLEOTIDE SEQUENCE [LARGE SCALE GENOMIC DNA]</scope>
    <source>
        <strain evidence="3">Vm-5</strain>
    </source>
</reference>
<dbReference type="PANTHER" id="PTHR18964">
    <property type="entry name" value="ROK (REPRESSOR, ORF, KINASE) FAMILY"/>
    <property type="match status" value="1"/>
</dbReference>
<evidence type="ECO:0000313" key="3">
    <source>
        <dbReference type="Proteomes" id="UP000028875"/>
    </source>
</evidence>
<accession>A0A024Q9N8</accession>
<gene>
    <name evidence="2" type="primary">glcK_2</name>
    <name evidence="2" type="ORF">BN990_00933</name>
</gene>
<dbReference type="InterPro" id="IPR000600">
    <property type="entry name" value="ROK"/>
</dbReference>
<dbReference type="PANTHER" id="PTHR18964:SF149">
    <property type="entry name" value="BIFUNCTIONAL UDP-N-ACETYLGLUCOSAMINE 2-EPIMERASE_N-ACETYLMANNOSAMINE KINASE"/>
    <property type="match status" value="1"/>
</dbReference>
<keyword evidence="2" id="KW-0418">Kinase</keyword>
<dbReference type="AlphaFoldDB" id="A0A024Q9N8"/>
<dbReference type="Pfam" id="PF00480">
    <property type="entry name" value="ROK"/>
    <property type="match status" value="1"/>
</dbReference>
<keyword evidence="3" id="KW-1185">Reference proteome</keyword>
<reference evidence="2 3" key="1">
    <citation type="submission" date="2014-03" db="EMBL/GenBank/DDBJ databases">
        <authorList>
            <person name="Urmite Genomes U."/>
        </authorList>
    </citation>
    <scope>NUCLEOTIDE SEQUENCE [LARGE SCALE GENOMIC DNA]</scope>
    <source>
        <strain evidence="2 3">Vm-5</strain>
    </source>
</reference>
<protein>
    <submittedName>
        <fullName evidence="2">Glucokinase</fullName>
    </submittedName>
</protein>
<dbReference type="EMBL" id="CCDP010000001">
    <property type="protein sequence ID" value="CDQ38661.1"/>
    <property type="molecule type" value="Genomic_DNA"/>
</dbReference>
<dbReference type="Proteomes" id="UP000028875">
    <property type="component" value="Unassembled WGS sequence"/>
</dbReference>
<proteinExistence type="inferred from homology"/>
<dbReference type="RefSeq" id="WP_021289443.1">
    <property type="nucleotide sequence ID" value="NZ_BNER01000010.1"/>
</dbReference>
<name>A0A024Q9N8_9BACI</name>
<evidence type="ECO:0000256" key="1">
    <source>
        <dbReference type="ARBA" id="ARBA00006479"/>
    </source>
</evidence>
<dbReference type="GO" id="GO:0016301">
    <property type="term" value="F:kinase activity"/>
    <property type="evidence" value="ECO:0007669"/>
    <property type="project" value="UniProtKB-KW"/>
</dbReference>
<keyword evidence="2" id="KW-0808">Transferase</keyword>
<evidence type="ECO:0000313" key="2">
    <source>
        <dbReference type="EMBL" id="CDQ38661.1"/>
    </source>
</evidence>
<comment type="similarity">
    <text evidence="1">Belongs to the ROK (NagC/XylR) family.</text>
</comment>
<organism evidence="2 3">
    <name type="scientific">Virgibacillus massiliensis</name>
    <dbReference type="NCBI Taxonomy" id="1462526"/>
    <lineage>
        <taxon>Bacteria</taxon>
        <taxon>Bacillati</taxon>
        <taxon>Bacillota</taxon>
        <taxon>Bacilli</taxon>
        <taxon>Bacillales</taxon>
        <taxon>Bacillaceae</taxon>
        <taxon>Virgibacillus</taxon>
    </lineage>
</organism>